<dbReference type="Proteomes" id="UP000220797">
    <property type="component" value="Unassembled WGS sequence"/>
</dbReference>
<dbReference type="OrthoDB" id="10357807at2759"/>
<dbReference type="VEuPathDB" id="PlasmoDB:PGAL8A_00508700"/>
<evidence type="ECO:0000313" key="1">
    <source>
        <dbReference type="EMBL" id="CRG97514.1"/>
    </source>
</evidence>
<name>A0A1J1GY74_PLAGA</name>
<comment type="caution">
    <text evidence="1">The sequence shown here is derived from an EMBL/GenBank/DDBJ whole genome shotgun (WGS) entry which is preliminary data.</text>
</comment>
<sequence length="101" mass="11389">MTRYVINTIFPNVTYHNYRNLEILNMGNFSLTSINATTPAMILNDVSTNVHVVQKERPNAIVANNVVTRIGENSVIVVNKDQDVIMKRYININPSSIILSN</sequence>
<accession>A0A1J1GY74</accession>
<gene>
    <name evidence="1" type="ORF">PGAL8A_00508700</name>
</gene>
<protein>
    <submittedName>
        <fullName evidence="1">Uncharacterized protein</fullName>
    </submittedName>
</protein>
<dbReference type="EMBL" id="CVMV01000110">
    <property type="protein sequence ID" value="CRG97514.1"/>
    <property type="molecule type" value="Genomic_DNA"/>
</dbReference>
<keyword evidence="2" id="KW-1185">Reference proteome</keyword>
<dbReference type="GeneID" id="39733620"/>
<reference evidence="1" key="1">
    <citation type="submission" date="2015-04" db="EMBL/GenBank/DDBJ databases">
        <authorList>
            <consortium name="Pathogen Informatics"/>
        </authorList>
    </citation>
    <scope>NUCLEOTIDE SEQUENCE [LARGE SCALE GENOMIC DNA]</scope>
    <source>
        <strain evidence="1">8A</strain>
    </source>
</reference>
<evidence type="ECO:0000313" key="2">
    <source>
        <dbReference type="Proteomes" id="UP000220797"/>
    </source>
</evidence>
<proteinExistence type="predicted"/>
<dbReference type="RefSeq" id="XP_028530315.1">
    <property type="nucleotide sequence ID" value="XM_028673909.1"/>
</dbReference>
<dbReference type="AlphaFoldDB" id="A0A1J1GY74"/>
<organism evidence="1 2">
    <name type="scientific">Plasmodium gallinaceum</name>
    <dbReference type="NCBI Taxonomy" id="5849"/>
    <lineage>
        <taxon>Eukaryota</taxon>
        <taxon>Sar</taxon>
        <taxon>Alveolata</taxon>
        <taxon>Apicomplexa</taxon>
        <taxon>Aconoidasida</taxon>
        <taxon>Haemosporida</taxon>
        <taxon>Plasmodiidae</taxon>
        <taxon>Plasmodium</taxon>
        <taxon>Plasmodium (Haemamoeba)</taxon>
    </lineage>
</organism>